<dbReference type="EMBL" id="JAHXZJ010000374">
    <property type="protein sequence ID" value="KAH0561846.1"/>
    <property type="molecule type" value="Genomic_DNA"/>
</dbReference>
<dbReference type="Proteomes" id="UP000826195">
    <property type="component" value="Unassembled WGS sequence"/>
</dbReference>
<name>A0AAV7IJX5_COTGL</name>
<proteinExistence type="predicted"/>
<organism evidence="1 2">
    <name type="scientific">Cotesia glomerata</name>
    <name type="common">Lepidopteran parasitic wasp</name>
    <name type="synonym">Apanteles glomeratus</name>
    <dbReference type="NCBI Taxonomy" id="32391"/>
    <lineage>
        <taxon>Eukaryota</taxon>
        <taxon>Metazoa</taxon>
        <taxon>Ecdysozoa</taxon>
        <taxon>Arthropoda</taxon>
        <taxon>Hexapoda</taxon>
        <taxon>Insecta</taxon>
        <taxon>Pterygota</taxon>
        <taxon>Neoptera</taxon>
        <taxon>Endopterygota</taxon>
        <taxon>Hymenoptera</taxon>
        <taxon>Apocrita</taxon>
        <taxon>Ichneumonoidea</taxon>
        <taxon>Braconidae</taxon>
        <taxon>Microgastrinae</taxon>
        <taxon>Cotesia</taxon>
    </lineage>
</organism>
<dbReference type="AlphaFoldDB" id="A0AAV7IJX5"/>
<reference evidence="1 2" key="1">
    <citation type="journal article" date="2021" name="J. Hered.">
        <title>A chromosome-level genome assembly of the parasitoid wasp, Cotesia glomerata (Hymenoptera: Braconidae).</title>
        <authorList>
            <person name="Pinto B.J."/>
            <person name="Weis J.J."/>
            <person name="Gamble T."/>
            <person name="Ode P.J."/>
            <person name="Paul R."/>
            <person name="Zaspel J.M."/>
        </authorList>
    </citation>
    <scope>NUCLEOTIDE SEQUENCE [LARGE SCALE GENOMIC DNA]</scope>
    <source>
        <strain evidence="1">CgM1</strain>
    </source>
</reference>
<comment type="caution">
    <text evidence="1">The sequence shown here is derived from an EMBL/GenBank/DDBJ whole genome shotgun (WGS) entry which is preliminary data.</text>
</comment>
<gene>
    <name evidence="1" type="ORF">KQX54_019787</name>
</gene>
<accession>A0AAV7IJX5</accession>
<sequence length="99" mass="11414">MQLLCMRVPGAYYTVLDMELLIYDRRGGFIAWYNAFGMRLTGETNGHETQCLKKRSSLMEEHQMDLLSVRLFPEMNEMAAKRKGFLSLIELQADGGSCW</sequence>
<evidence type="ECO:0000313" key="2">
    <source>
        <dbReference type="Proteomes" id="UP000826195"/>
    </source>
</evidence>
<protein>
    <submittedName>
        <fullName evidence="1">Uncharacterized protein</fullName>
    </submittedName>
</protein>
<evidence type="ECO:0000313" key="1">
    <source>
        <dbReference type="EMBL" id="KAH0561846.1"/>
    </source>
</evidence>
<keyword evidence="2" id="KW-1185">Reference proteome</keyword>